<dbReference type="AlphaFoldDB" id="A0A0F9R5J2"/>
<reference evidence="1" key="1">
    <citation type="journal article" date="2015" name="Nature">
        <title>Complex archaea that bridge the gap between prokaryotes and eukaryotes.</title>
        <authorList>
            <person name="Spang A."/>
            <person name="Saw J.H."/>
            <person name="Jorgensen S.L."/>
            <person name="Zaremba-Niedzwiedzka K."/>
            <person name="Martijn J."/>
            <person name="Lind A.E."/>
            <person name="van Eijk R."/>
            <person name="Schleper C."/>
            <person name="Guy L."/>
            <person name="Ettema T.J."/>
        </authorList>
    </citation>
    <scope>NUCLEOTIDE SEQUENCE</scope>
</reference>
<proteinExistence type="predicted"/>
<dbReference type="EMBL" id="LAZR01004001">
    <property type="protein sequence ID" value="KKN12713.1"/>
    <property type="molecule type" value="Genomic_DNA"/>
</dbReference>
<accession>A0A0F9R5J2</accession>
<name>A0A0F9R5J2_9ZZZZ</name>
<evidence type="ECO:0000313" key="1">
    <source>
        <dbReference type="EMBL" id="KKN12713.1"/>
    </source>
</evidence>
<gene>
    <name evidence="1" type="ORF">LCGC14_1013710</name>
</gene>
<protein>
    <submittedName>
        <fullName evidence="1">Uncharacterized protein</fullName>
    </submittedName>
</protein>
<sequence length="176" mass="20168">MIDSYDFSRQMEIGREGVEQVRELLLDRYEWVNNYEKAAEMQRRGIDLEVCDLGYVEVKTDLHTTKNFFFELSANAGPGGLDKSAADYFAFLFPNEGKMFLIPRPELIFWLRRWATYMINQNPDCLKLVSSHRGDAVWAVSGIVVPWQDILGSLKVITVTFADLSDGSVSLWEGEE</sequence>
<comment type="caution">
    <text evidence="1">The sequence shown here is derived from an EMBL/GenBank/DDBJ whole genome shotgun (WGS) entry which is preliminary data.</text>
</comment>
<organism evidence="1">
    <name type="scientific">marine sediment metagenome</name>
    <dbReference type="NCBI Taxonomy" id="412755"/>
    <lineage>
        <taxon>unclassified sequences</taxon>
        <taxon>metagenomes</taxon>
        <taxon>ecological metagenomes</taxon>
    </lineage>
</organism>